<dbReference type="GO" id="GO:0016607">
    <property type="term" value="C:nuclear speck"/>
    <property type="evidence" value="ECO:0007669"/>
    <property type="project" value="UniProtKB-SubCell"/>
</dbReference>
<keyword evidence="7 12" id="KW-0238">DNA-binding</keyword>
<keyword evidence="9" id="KW-0804">Transcription</keyword>
<keyword evidence="4" id="KW-0221">Differentiation</keyword>
<keyword evidence="12" id="KW-0539">Nucleus</keyword>
<evidence type="ECO:0000256" key="5">
    <source>
        <dbReference type="ARBA" id="ARBA00022860"/>
    </source>
</evidence>
<dbReference type="GO" id="GO:0005516">
    <property type="term" value="F:calmodulin binding"/>
    <property type="evidence" value="ECO:0007669"/>
    <property type="project" value="UniProtKB-KW"/>
</dbReference>
<dbReference type="Pfam" id="PF00505">
    <property type="entry name" value="HMG_box"/>
    <property type="match status" value="1"/>
</dbReference>
<dbReference type="InterPro" id="IPR036910">
    <property type="entry name" value="HMG_box_dom_sf"/>
</dbReference>
<feature type="non-terminal residue" evidence="15">
    <location>
        <position position="102"/>
    </location>
</feature>
<feature type="compositionally biased region" description="Polar residues" evidence="13">
    <location>
        <begin position="1"/>
        <end position="15"/>
    </location>
</feature>
<evidence type="ECO:0000256" key="11">
    <source>
        <dbReference type="ARBA" id="ARBA00045821"/>
    </source>
</evidence>
<comment type="similarity">
    <text evidence="2">Belongs to the SRY family.</text>
</comment>
<dbReference type="Gene3D" id="1.10.30.10">
    <property type="entry name" value="High mobility group box domain"/>
    <property type="match status" value="1"/>
</dbReference>
<evidence type="ECO:0000256" key="7">
    <source>
        <dbReference type="ARBA" id="ARBA00023125"/>
    </source>
</evidence>
<dbReference type="GO" id="GO:0007548">
    <property type="term" value="P:sex differentiation"/>
    <property type="evidence" value="ECO:0007669"/>
    <property type="project" value="UniProtKB-KW"/>
</dbReference>
<evidence type="ECO:0000256" key="13">
    <source>
        <dbReference type="SAM" id="MobiDB-lite"/>
    </source>
</evidence>
<evidence type="ECO:0000313" key="16">
    <source>
        <dbReference type="Proteomes" id="UP000410492"/>
    </source>
</evidence>
<sequence>MEISERSGQAESNQKIDAANSAKSELKLKIPRPPNAFMLYANEHRKVMAQQHPADSNKEISRKLGKTWKQLDLKQKAVYFEKANNISMEHKKKYPVDHGHVA</sequence>
<organism evidence="15 16">
    <name type="scientific">Callosobruchus maculatus</name>
    <name type="common">Southern cowpea weevil</name>
    <name type="synonym">Pulse bruchid</name>
    <dbReference type="NCBI Taxonomy" id="64391"/>
    <lineage>
        <taxon>Eukaryota</taxon>
        <taxon>Metazoa</taxon>
        <taxon>Ecdysozoa</taxon>
        <taxon>Arthropoda</taxon>
        <taxon>Hexapoda</taxon>
        <taxon>Insecta</taxon>
        <taxon>Pterygota</taxon>
        <taxon>Neoptera</taxon>
        <taxon>Endopterygota</taxon>
        <taxon>Coleoptera</taxon>
        <taxon>Polyphaga</taxon>
        <taxon>Cucujiformia</taxon>
        <taxon>Chrysomeloidea</taxon>
        <taxon>Chrysomelidae</taxon>
        <taxon>Bruchinae</taxon>
        <taxon>Bruchini</taxon>
        <taxon>Callosobruchus</taxon>
    </lineage>
</organism>
<proteinExistence type="inferred from homology"/>
<dbReference type="SUPFAM" id="SSF47095">
    <property type="entry name" value="HMG-box"/>
    <property type="match status" value="1"/>
</dbReference>
<evidence type="ECO:0000256" key="3">
    <source>
        <dbReference type="ARBA" id="ARBA00019052"/>
    </source>
</evidence>
<dbReference type="AlphaFoldDB" id="A0A653BUX8"/>
<keyword evidence="6" id="KW-0726">Sexual differentiation</keyword>
<dbReference type="GO" id="GO:0030154">
    <property type="term" value="P:cell differentiation"/>
    <property type="evidence" value="ECO:0007669"/>
    <property type="project" value="UniProtKB-KW"/>
</dbReference>
<evidence type="ECO:0000256" key="4">
    <source>
        <dbReference type="ARBA" id="ARBA00022782"/>
    </source>
</evidence>
<keyword evidence="8" id="KW-0010">Activator</keyword>
<evidence type="ECO:0000256" key="6">
    <source>
        <dbReference type="ARBA" id="ARBA00022928"/>
    </source>
</evidence>
<dbReference type="Proteomes" id="UP000410492">
    <property type="component" value="Unassembled WGS sequence"/>
</dbReference>
<evidence type="ECO:0000256" key="9">
    <source>
        <dbReference type="ARBA" id="ARBA00023163"/>
    </source>
</evidence>
<dbReference type="GO" id="GO:0001228">
    <property type="term" value="F:DNA-binding transcription activator activity, RNA polymerase II-specific"/>
    <property type="evidence" value="ECO:0007669"/>
    <property type="project" value="TreeGrafter"/>
</dbReference>
<evidence type="ECO:0000256" key="8">
    <source>
        <dbReference type="ARBA" id="ARBA00023159"/>
    </source>
</evidence>
<dbReference type="InterPro" id="IPR050140">
    <property type="entry name" value="SRY-related_HMG-box_TF-like"/>
</dbReference>
<dbReference type="PANTHER" id="PTHR10270">
    <property type="entry name" value="SOX TRANSCRIPTION FACTOR"/>
    <property type="match status" value="1"/>
</dbReference>
<feature type="DNA-binding region" description="HMG box" evidence="12">
    <location>
        <begin position="30"/>
        <end position="98"/>
    </location>
</feature>
<keyword evidence="5" id="KW-0112">Calmodulin-binding</keyword>
<feature type="region of interest" description="Disordered" evidence="13">
    <location>
        <begin position="1"/>
        <end position="28"/>
    </location>
</feature>
<dbReference type="EMBL" id="CAACVG010005278">
    <property type="protein sequence ID" value="VEN39111.1"/>
    <property type="molecule type" value="Genomic_DNA"/>
</dbReference>
<feature type="domain" description="HMG box" evidence="14">
    <location>
        <begin position="30"/>
        <end position="98"/>
    </location>
</feature>
<evidence type="ECO:0000259" key="14">
    <source>
        <dbReference type="PROSITE" id="PS50118"/>
    </source>
</evidence>
<name>A0A653BUX8_CALMS</name>
<evidence type="ECO:0000256" key="12">
    <source>
        <dbReference type="PROSITE-ProRule" id="PRU00267"/>
    </source>
</evidence>
<dbReference type="SMART" id="SM00398">
    <property type="entry name" value="HMG"/>
    <property type="match status" value="1"/>
</dbReference>
<reference evidence="15 16" key="1">
    <citation type="submission" date="2019-01" db="EMBL/GenBank/DDBJ databases">
        <authorList>
            <person name="Sayadi A."/>
        </authorList>
    </citation>
    <scope>NUCLEOTIDE SEQUENCE [LARGE SCALE GENOMIC DNA]</scope>
</reference>
<dbReference type="GO" id="GO:0000978">
    <property type="term" value="F:RNA polymerase II cis-regulatory region sequence-specific DNA binding"/>
    <property type="evidence" value="ECO:0007669"/>
    <property type="project" value="TreeGrafter"/>
</dbReference>
<evidence type="ECO:0000313" key="15">
    <source>
        <dbReference type="EMBL" id="VEN39111.1"/>
    </source>
</evidence>
<keyword evidence="16" id="KW-1185">Reference proteome</keyword>
<gene>
    <name evidence="15" type="ORF">CALMAC_LOCUS3776</name>
</gene>
<protein>
    <recommendedName>
        <fullName evidence="3">Sex-determining region Y protein</fullName>
    </recommendedName>
    <alternativeName>
        <fullName evidence="10">Testis-determining factor</fullName>
    </alternativeName>
</protein>
<dbReference type="PROSITE" id="PS50118">
    <property type="entry name" value="HMG_BOX_2"/>
    <property type="match status" value="1"/>
</dbReference>
<dbReference type="InterPro" id="IPR009071">
    <property type="entry name" value="HMG_box_dom"/>
</dbReference>
<comment type="function">
    <text evidence="11">Transcriptional regulator that controls a genetic switch in male development. It is necessary and sufficient for initiating male sex determination by directing the development of supporting cell precursors (pre-Sertoli cells) as Sertoli rather than granulosa cells. Involved in different aspects of gene regulation including promoter activation or repression. Binds to the DNA consensus sequence 5'-[AT]AACAA[AT]-3'. SRY HMG box recognizes DNA by partial intercalation in the minor groove and promotes DNA bending. Also involved in pre-mRNA splicing. In male adult brain involved in the maintenance of motor functions of dopaminergic neurons.</text>
</comment>
<evidence type="ECO:0000256" key="10">
    <source>
        <dbReference type="ARBA" id="ARBA00032498"/>
    </source>
</evidence>
<evidence type="ECO:0000256" key="2">
    <source>
        <dbReference type="ARBA" id="ARBA00005998"/>
    </source>
</evidence>
<dbReference type="OrthoDB" id="6247875at2759"/>
<dbReference type="PANTHER" id="PTHR10270:SF161">
    <property type="entry name" value="SEX-DETERMINING REGION Y PROTEIN"/>
    <property type="match status" value="1"/>
</dbReference>
<evidence type="ECO:0000256" key="1">
    <source>
        <dbReference type="ARBA" id="ARBA00004324"/>
    </source>
</evidence>
<accession>A0A653BUX8</accession>
<comment type="subcellular location">
    <subcellularLocation>
        <location evidence="1">Nucleus speckle</location>
    </subcellularLocation>
</comment>